<dbReference type="InterPro" id="IPR047960">
    <property type="entry name" value="Transpos_IS1380"/>
</dbReference>
<gene>
    <name evidence="2" type="ORF">AVDCRST_MAG26-4326</name>
</gene>
<accession>A0A6J4K2M3</accession>
<feature type="domain" description="Transposase DDE" evidence="1">
    <location>
        <begin position="18"/>
        <end position="435"/>
    </location>
</feature>
<dbReference type="InterPro" id="IPR012337">
    <property type="entry name" value="RNaseH-like_sf"/>
</dbReference>
<proteinExistence type="predicted"/>
<evidence type="ECO:0000259" key="1">
    <source>
        <dbReference type="Pfam" id="PF13701"/>
    </source>
</evidence>
<evidence type="ECO:0000313" key="2">
    <source>
        <dbReference type="EMBL" id="CAA9294116.1"/>
    </source>
</evidence>
<name>A0A6J4K2M3_9CHLR</name>
<dbReference type="SUPFAM" id="SSF53098">
    <property type="entry name" value="Ribonuclease H-like"/>
    <property type="match status" value="1"/>
</dbReference>
<dbReference type="NCBIfam" id="NF033539">
    <property type="entry name" value="transpos_IS1380"/>
    <property type="match status" value="1"/>
</dbReference>
<sequence length="443" mass="49251">MAQFATAGVVFPVLGPVPLDVDFLGGRLTSDGGLAWLAEADDALGVTDAMAAVIPDWRRRRGRHDLPTLLAQRVYQIACGYEDQDDADALRTDPLLKHVCGRLPLSGADLASQPTFSRLENAISARTCYRLAQALGEVYLRERERDGVPTHLVLDLDGTDDPTHGEQQGSAYHGYYRQHQYFPLLVFDGTTGQLVTAVLRPGTVHAGHGGLAILKRIVATVRVRWPGATLEIRADSGFALPAVYAWCEAEQIAYTIGLGTNPRLKQAVAPLQAEAERQSAAQDGAKVRLLDETVYQADSWPVTRRVVMKAEVLSKGTNTRFVVTTRTEDPTTVYDWYVHRGETENWIKDLKADCFADRLSCHRFWANQFRLLLHAAAYWLLDTLRRWLGAAQIARMTLDTLRLRLLKIGGWVREGRDRARLRLASSHPSESWWHALATPPGPS</sequence>
<protein>
    <submittedName>
        <fullName evidence="2">Mobile element protein</fullName>
    </submittedName>
</protein>
<organism evidence="2">
    <name type="scientific">uncultured Chloroflexia bacterium</name>
    <dbReference type="NCBI Taxonomy" id="1672391"/>
    <lineage>
        <taxon>Bacteria</taxon>
        <taxon>Bacillati</taxon>
        <taxon>Chloroflexota</taxon>
        <taxon>Chloroflexia</taxon>
        <taxon>environmental samples</taxon>
    </lineage>
</organism>
<dbReference type="EMBL" id="CADCTK010001023">
    <property type="protein sequence ID" value="CAA9294116.1"/>
    <property type="molecule type" value="Genomic_DNA"/>
</dbReference>
<reference evidence="2" key="1">
    <citation type="submission" date="2020-02" db="EMBL/GenBank/DDBJ databases">
        <authorList>
            <person name="Meier V. D."/>
        </authorList>
    </citation>
    <scope>NUCLEOTIDE SEQUENCE</scope>
    <source>
        <strain evidence="2">AVDCRST_MAG26</strain>
    </source>
</reference>
<dbReference type="Pfam" id="PF13701">
    <property type="entry name" value="DDE_Tnp_1_4"/>
    <property type="match status" value="1"/>
</dbReference>
<dbReference type="InterPro" id="IPR025668">
    <property type="entry name" value="Tnp_DDE_dom"/>
</dbReference>
<dbReference type="AlphaFoldDB" id="A0A6J4K2M3"/>